<evidence type="ECO:0000313" key="1">
    <source>
        <dbReference type="EMBL" id="CRK96182.1"/>
    </source>
</evidence>
<keyword evidence="2" id="KW-1185">Reference proteome</keyword>
<accession>A0A1J1IB34</accession>
<name>A0A1J1IB34_9DIPT</name>
<organism evidence="1 2">
    <name type="scientific">Clunio marinus</name>
    <dbReference type="NCBI Taxonomy" id="568069"/>
    <lineage>
        <taxon>Eukaryota</taxon>
        <taxon>Metazoa</taxon>
        <taxon>Ecdysozoa</taxon>
        <taxon>Arthropoda</taxon>
        <taxon>Hexapoda</taxon>
        <taxon>Insecta</taxon>
        <taxon>Pterygota</taxon>
        <taxon>Neoptera</taxon>
        <taxon>Endopterygota</taxon>
        <taxon>Diptera</taxon>
        <taxon>Nematocera</taxon>
        <taxon>Chironomoidea</taxon>
        <taxon>Chironomidae</taxon>
        <taxon>Clunio</taxon>
    </lineage>
</organism>
<proteinExistence type="predicted"/>
<dbReference type="AlphaFoldDB" id="A0A1J1IB34"/>
<gene>
    <name evidence="1" type="ORF">CLUMA_CG009611</name>
</gene>
<dbReference type="Proteomes" id="UP000183832">
    <property type="component" value="Unassembled WGS sequence"/>
</dbReference>
<protein>
    <submittedName>
        <fullName evidence="1">CLUMA_CG009611, isoform A</fullName>
    </submittedName>
</protein>
<evidence type="ECO:0000313" key="2">
    <source>
        <dbReference type="Proteomes" id="UP000183832"/>
    </source>
</evidence>
<sequence length="74" mass="8711">MFAILIRDDDSDYANSSHFMTYDEFPTITKRNECPNIKAKLERKTSTEAQQIQELFYSRRSINFSLIFLVKAVL</sequence>
<dbReference type="EMBL" id="CVRI01000043">
    <property type="protein sequence ID" value="CRK96182.1"/>
    <property type="molecule type" value="Genomic_DNA"/>
</dbReference>
<reference evidence="1 2" key="1">
    <citation type="submission" date="2015-04" db="EMBL/GenBank/DDBJ databases">
        <authorList>
            <person name="Syromyatnikov M.Y."/>
            <person name="Popov V.N."/>
        </authorList>
    </citation>
    <scope>NUCLEOTIDE SEQUENCE [LARGE SCALE GENOMIC DNA]</scope>
</reference>